<name>A0AAU7X5W8_9HYPH</name>
<gene>
    <name evidence="1" type="ORF">ABS361_12790</name>
</gene>
<dbReference type="KEGG" id="mflg:ABS361_12790"/>
<evidence type="ECO:0000313" key="1">
    <source>
        <dbReference type="EMBL" id="XBY42985.1"/>
    </source>
</evidence>
<protein>
    <submittedName>
        <fullName evidence="1">Uncharacterized protein</fullName>
    </submittedName>
</protein>
<proteinExistence type="predicted"/>
<dbReference type="EMBL" id="CP158568">
    <property type="protein sequence ID" value="XBY42985.1"/>
    <property type="molecule type" value="Genomic_DNA"/>
</dbReference>
<accession>A0AAU7X5W8</accession>
<reference evidence="1" key="1">
    <citation type="submission" date="2024-06" db="EMBL/GenBank/DDBJ databases">
        <title>Methylostella associata gen. nov., sp. nov., a novel Ancalomicrobiaceae-affiliated facultatively methylotrophic bacteria that feed on methanotrophs of the genus Methylococcus.</title>
        <authorList>
            <person name="Saltykova V."/>
            <person name="Danilova O.V."/>
            <person name="Oshkin I.Y."/>
            <person name="Belova S.E."/>
            <person name="Pimenov N.V."/>
            <person name="Dedysh S.N."/>
        </authorList>
    </citation>
    <scope>NUCLEOTIDE SEQUENCE</scope>
    <source>
        <strain evidence="1">S20</strain>
    </source>
</reference>
<sequence length="3700" mass="360214">MSNTPSSGKNDPIEISLDDLDGVVGGATALTKTQLNQIAGFDTSQLDLSAQAVQSGAAEAAVAHVVAAGQGTDAGAMHLLEAVATQNHLNVGQALAGFAEQITQVAGHTSDWSIVGQEVATQIAGGQITAANAFQGIEAALTGKTITADHAVSLLSGLAAAGDASLQAAVGGELTTLVARGQITAGQAMTDIDSAVAQGLMTGDHAVSVLSGVASGATVTLLKAVGSEIASLIGHNYVTADHAMADIHTAVSINKLGGDQAVALLASVATAGGLDLQTAAGREIGALVTANKVTASQAIVDVDHAVANSSHTLSPSAAVGVLAGIAAANPSAVAAASAEIGTIIRSGYLTGVQAAGALASASALDDAGVAAAAGQMIAAQIAAGTFAAADVVNSVHQGASSADREVTTLAVLGGSGNASLQSAAIAKIAALVTSGAVSNTQAMIDIGSAAIASKCTGDQAVSLMLGVATASSGTSTATTSKLGGTPAALAAAGSEIATLIASGVLGASQAMTDVASAVTAKTLTGDQAVTLLASTIAVGTGAAQTAAAGQIAGMITAGTVTATKALTDISAALTAKTITADQTVSVLTAVAGAGTPALQTTVCQQLQSMVFNRTISTTQLMTDVGATALSKGCTADQAINLLVRLGVSSNAAMNAAGAEIATLIAAGAIGASQAMADVGQATTARTISGDQAVAMIAAAIGAGSAAIQSAAAGQLAALASSGALTSSQIVTDLGTALTAKVITVDQMAGTLIGLSVAADANVQRDATAKLVSMINGATISASQAMTDLDVAVAAKVCSADQAVTLVAGIVNATGTPAVQLAASKEIGALIASGAITPAKALADIGACVGKTCTADTAVNLMLMVGGAGPASTLGAVGAQISKLCDLSIATSQVIADVRSARANGIITTDQTVAVLGSIAGAGSLGVLTTAVGEIGSMVQGGAVSATQAAADVASMATASAAAPDQIVKALTVLGASSVPGLTAAAAQQMTALIEGGTITAAQAMADVGSVVAAIGYSVAEPVVNLIVRVAVGGSAATQAAIGTEIATLITSGAISPTLAMADIGSAINKGACTADQAMNLLMRIGTSASTAIQTAVAGEIATLIASGSISATQAMADVGAAVAAKAVSADQAVMILACTAPSSASATRIAACGEIAALVSSGLVTATQAMADVAAVVTNKTITADQAVTTYALVGVAGDASIQKAAATQVAALVSTGAVTATQAMADFQGAVGTNGQTGNQAIALLAQIAAVGPGVLQSAVASEIRSLIGIGTVTTSQVMTDIGAAVAGKAVTADQAVTLLALAASGGSSDVATAALGQITAMVSSGQVTAAQAAADVAATVSSKALTADQAVLTLLTLAGTGNVAWQAAVSSQLVTMMTGTAITPALAMADIGAAVSSGTCTADQAMGILVRVCSAGNASIQAAVGTEVNTLISSGAVSASQAMADIGAAVATKVCTADQAVKMLALVSSVGTGAITAAAGAQVNALIVTGALTATQAMSDIGAAGRSAAATVTLIAAVGTSGSPTTQAAGVNQILALVASGTIGSASLAASAFGPAAKSGAITGDQAITMLAGLASAGNPVMQSEVVSQINSMINTGTIAPAQAMVDIGAAVAINLSGADQAVNLLTRLAATSAVATQTAAVGEIATLISSGTITSAQVVTDVRAAISAGNCTVDQATTLFTLLGATSSPAVQAAAGGAIAGLITGGGITAAQAIIDVARTVSNRIISADQAIGVLTSIAAAGTAAVQAAVGGQIASFVGSNVIDAGRAMADIGAAVAANALTGDQAVTVLAKMIAAGQPWVGSAAAGEIGALISAGAVTAAQAAADIGTAVTNKVITGDQAVTALAVMSTVASPGLQAAVATQLVTLVSAGTVTAAKAMTDIGAAVSGYSLSADQAITFLAGVSAAATGAIEAAVGREIVALVTSGAISAAQASADIQAAVSTKAVSADQAVGLLVCLLAGGNAAVQTAAVATIGALVDAGAVTADQAIKDVCSVVLTSAIAGNQVGSILKALSASGNVALQAAEASGQLAALVASGGMTADQAVAALTTLSSAGTVPAQTAAAAQIVALVNAGLATPAQAMTDIGAAAGAKAISLDQAIALLARISGVGSPAIQTAAATEVVALVNSGAIATGTAMTDIGAAISTELVSADQAVTLLAQIAATGTAWFQVAAANEVLAIIGAGQITAAQAAGDIVPVSSATGLTADQAVQVLAVLGASPDPTIQVAAAGRIVDLIGAGAIGATQAMTDIHAAVQNGAVWTQDASNLLARIWVVAPADVQLAAAKELAAQVVYAAGSGNAVYLLSHMDAVANHAVPGDQAVGLIATAMAAGDPSARPFLARAMTTLVTNGSVTDAQVMADVQALAASKLITIDQAVSVVAVLSTSGDADMRNAGTQELLSLMKGGVSPNTVANDVASVLSVSDAVVLMADAAGAGGATPALQATIGAALSTLVKDASGVAQIARELGASDEIAVLSGLAATTPSGTVGQAAVAQIAQAIAAADPTHGNSLFFGAAGATMLNALKQFGLDRALSVVDGALAAGSDGTGAVDHLMGPLNRLVAADVVKVSFGAMTGDAAALDLQKAATQNNVPFDCALTRLSSLASDNKAIQDLQTARVATYQAPFELFNQVRAGRLAAADAAAILATEAQFSTVQGLTAATARLNDIGALVGLSTGANGAPSSAANIAQAVISHFQAEQAAFPGHAPLTSSAVPIDLAAERWVFGSDPAATNAGCAAALSLLSVTGAITGHSAADVAHAAIDMAQFSFPKVSTLEVLLTVADKTGNDHGVLDLVHDLIDGKKLACTVHDQTGKTADKAGTIGIGDVLMNWASNPKQPSLIGAAAGADGLLSEINDAVMRLQGNRGSLATPLLPGIFQAEVTLGHLDKTISDLIVDNTVLQIQGHGDPATQAKLDVLAALDQKLLDDFGIAVSAGRSMLPLVDAAGAMVASKAFDVGQLAASTANAQDPDAQAALITDLMASAKAAHVPVDAALALAAFGAAGHSTVLNMTMTARLMGGAAQQDVMDLVYSGSLTGTQAAAILSTAVQALAASNAPDANHSGTALGFEEATARGLVLAQLSCALSSAVDAETKLASAPSSSTDVGSAAAAAVAATAHSAEANILKNALAEIQTTHGSDLIRGLGVMTGLMAGQPSVAPADAATATAMQASLSKVLASTMEAQTQQDVKVDTLTTGKLSDSAKTLKFTKDHTQDFQDAYQAGAMMGALVQTYAMVKVQGPMPEGQKGDLGSLWTNTTDMQKSFKDRIDVSMIDSNDFLKGTKTGVGATALVQASLGGVTFTAAAGASAETGAGVSKLGAAAYAQAGAFASLNMHVGPVDLTAFVEASAESRVSVGLKGISIKASVGAVAGVEIAEHQTLDMNGIEATRSTKLAAVAGATAKATASVGLMNQAKFGAFAGAYVSVTEDLTFGAGPLEATSSATLMSPGNAGASANIKVGLEGSKITFDLSAALGFELAGVGLGFKGSVDTSQAVDFVKDDISRAVELSIATYKDKGESIVNAAGSSIVGAGSAFESGASAALHAVDDAFSRGFSTVQDALNNGLNQAADGAKWFFNPGRVICTHFYRKGMLDRDTWRADLEFTYARLSPITVRGYQAWAIPYVRLMRRSPLAERLMYPLMRWRAEELAYQMGRRPKGSLAGKIVRTTLEPVCWMIGLFVGEQDWRSLWRGTELDDRRGART</sequence>
<organism evidence="1">
    <name type="scientific">Methyloraptor flagellatus</name>
    <dbReference type="NCBI Taxonomy" id="3162530"/>
    <lineage>
        <taxon>Bacteria</taxon>
        <taxon>Pseudomonadati</taxon>
        <taxon>Pseudomonadota</taxon>
        <taxon>Alphaproteobacteria</taxon>
        <taxon>Hyphomicrobiales</taxon>
        <taxon>Ancalomicrobiaceae</taxon>
        <taxon>Methyloraptor</taxon>
    </lineage>
</organism>
<dbReference type="RefSeq" id="WP_407048088.1">
    <property type="nucleotide sequence ID" value="NZ_CP158568.1"/>
</dbReference>